<evidence type="ECO:0000256" key="6">
    <source>
        <dbReference type="SAM" id="Coils"/>
    </source>
</evidence>
<organism evidence="7">
    <name type="scientific">Glycine max</name>
    <name type="common">Soybean</name>
    <name type="synonym">Glycine hispida</name>
    <dbReference type="NCBI Taxonomy" id="3847"/>
    <lineage>
        <taxon>Eukaryota</taxon>
        <taxon>Viridiplantae</taxon>
        <taxon>Streptophyta</taxon>
        <taxon>Embryophyta</taxon>
        <taxon>Tracheophyta</taxon>
        <taxon>Spermatophyta</taxon>
        <taxon>Magnoliopsida</taxon>
        <taxon>eudicotyledons</taxon>
        <taxon>Gunneridae</taxon>
        <taxon>Pentapetalae</taxon>
        <taxon>rosids</taxon>
        <taxon>fabids</taxon>
        <taxon>Fabales</taxon>
        <taxon>Fabaceae</taxon>
        <taxon>Papilionoideae</taxon>
        <taxon>50 kb inversion clade</taxon>
        <taxon>NPAAA clade</taxon>
        <taxon>indigoferoid/millettioid clade</taxon>
        <taxon>Phaseoleae</taxon>
        <taxon>Glycine</taxon>
        <taxon>Glycine subgen. Soja</taxon>
    </lineage>
</organism>
<proteinExistence type="inferred from homology"/>
<dbReference type="GO" id="GO:0030154">
    <property type="term" value="P:cell differentiation"/>
    <property type="evidence" value="ECO:0007669"/>
    <property type="project" value="UniProtKB-KW"/>
</dbReference>
<dbReference type="InParanoid" id="A0A0R0EPU4"/>
<dbReference type="Gramene" id="KRG92122">
    <property type="protein sequence ID" value="KRG92122"/>
    <property type="gene ID" value="GLYMA_20G192400"/>
</dbReference>
<evidence type="ECO:0000256" key="2">
    <source>
        <dbReference type="ARBA" id="ARBA00022473"/>
    </source>
</evidence>
<comment type="similarity">
    <text evidence="1">Belongs to the FLX family.</text>
</comment>
<accession>A0A0R0EPU4</accession>
<dbReference type="InterPro" id="IPR040353">
    <property type="entry name" value="FLX/FLX-like"/>
</dbReference>
<gene>
    <name evidence="7" type="ORF">GLYMA_20G192400</name>
</gene>
<protein>
    <submittedName>
        <fullName evidence="7 8">Uncharacterized protein</fullName>
    </submittedName>
</protein>
<reference evidence="7" key="3">
    <citation type="submission" date="2018-07" db="EMBL/GenBank/DDBJ databases">
        <title>WGS assembly of Glycine max.</title>
        <authorList>
            <person name="Schmutz J."/>
            <person name="Cannon S."/>
            <person name="Schlueter J."/>
            <person name="Ma J."/>
            <person name="Mitros T."/>
            <person name="Nelson W."/>
            <person name="Hyten D."/>
            <person name="Song Q."/>
            <person name="Thelen J."/>
            <person name="Cheng J."/>
            <person name="Xu D."/>
            <person name="Hellsten U."/>
            <person name="May G."/>
            <person name="Yu Y."/>
            <person name="Sakurai T."/>
            <person name="Umezawa T."/>
            <person name="Bhattacharyya M."/>
            <person name="Sandhu D."/>
            <person name="Valliyodan B."/>
            <person name="Lindquist E."/>
            <person name="Peto M."/>
            <person name="Grant D."/>
            <person name="Shu S."/>
            <person name="Goodstein D."/>
            <person name="Barry K."/>
            <person name="Futrell-Griggs M."/>
            <person name="Abernathy B."/>
            <person name="Du J."/>
            <person name="Tian Z."/>
            <person name="Zhu L."/>
            <person name="Gill N."/>
            <person name="Joshi T."/>
            <person name="Libault M."/>
            <person name="Sethuraman A."/>
            <person name="Zhang X."/>
            <person name="Shinozaki K."/>
            <person name="Nguyen H."/>
            <person name="Wing R."/>
            <person name="Cregan P."/>
            <person name="Specht J."/>
            <person name="Grimwood J."/>
            <person name="Rokhsar D."/>
            <person name="Stacey G."/>
            <person name="Shoemaker R."/>
            <person name="Jackson S."/>
        </authorList>
    </citation>
    <scope>NUCLEOTIDE SEQUENCE</scope>
    <source>
        <tissue evidence="7">Callus</tissue>
    </source>
</reference>
<reference evidence="8" key="2">
    <citation type="submission" date="2018-02" db="UniProtKB">
        <authorList>
            <consortium name="EnsemblPlants"/>
        </authorList>
    </citation>
    <scope>IDENTIFICATION</scope>
    <source>
        <strain evidence="8">Williams 82</strain>
    </source>
</reference>
<dbReference type="SMR" id="A0A0R0EPU4"/>
<dbReference type="AlphaFoldDB" id="A0A0R0EPU4"/>
<dbReference type="GO" id="GO:0009908">
    <property type="term" value="P:flower development"/>
    <property type="evidence" value="ECO:0007669"/>
    <property type="project" value="UniProtKB-KW"/>
</dbReference>
<name>A0A0R0EPU4_SOYBN</name>
<evidence type="ECO:0000256" key="5">
    <source>
        <dbReference type="ARBA" id="ARBA00023089"/>
    </source>
</evidence>
<keyword evidence="9" id="KW-1185">Reference proteome</keyword>
<evidence type="ECO:0000256" key="1">
    <source>
        <dbReference type="ARBA" id="ARBA00005405"/>
    </source>
</evidence>
<evidence type="ECO:0000256" key="3">
    <source>
        <dbReference type="ARBA" id="ARBA00022782"/>
    </source>
</evidence>
<dbReference type="PANTHER" id="PTHR33405">
    <property type="entry name" value="PROTEIN FLX-LIKE 2"/>
    <property type="match status" value="1"/>
</dbReference>
<feature type="coiled-coil region" evidence="6">
    <location>
        <begin position="83"/>
        <end position="124"/>
    </location>
</feature>
<evidence type="ECO:0000256" key="4">
    <source>
        <dbReference type="ARBA" id="ARBA00023054"/>
    </source>
</evidence>
<reference evidence="7 8" key="1">
    <citation type="journal article" date="2010" name="Nature">
        <title>Genome sequence of the palaeopolyploid soybean.</title>
        <authorList>
            <person name="Schmutz J."/>
            <person name="Cannon S.B."/>
            <person name="Schlueter J."/>
            <person name="Ma J."/>
            <person name="Mitros T."/>
            <person name="Nelson W."/>
            <person name="Hyten D.L."/>
            <person name="Song Q."/>
            <person name="Thelen J.J."/>
            <person name="Cheng J."/>
            <person name="Xu D."/>
            <person name="Hellsten U."/>
            <person name="May G.D."/>
            <person name="Yu Y."/>
            <person name="Sakurai T."/>
            <person name="Umezawa T."/>
            <person name="Bhattacharyya M.K."/>
            <person name="Sandhu D."/>
            <person name="Valliyodan B."/>
            <person name="Lindquist E."/>
            <person name="Peto M."/>
            <person name="Grant D."/>
            <person name="Shu S."/>
            <person name="Goodstein D."/>
            <person name="Barry K."/>
            <person name="Futrell-Griggs M."/>
            <person name="Abernathy B."/>
            <person name="Du J."/>
            <person name="Tian Z."/>
            <person name="Zhu L."/>
            <person name="Gill N."/>
            <person name="Joshi T."/>
            <person name="Libault M."/>
            <person name="Sethuraman A."/>
            <person name="Zhang X.-C."/>
            <person name="Shinozaki K."/>
            <person name="Nguyen H.T."/>
            <person name="Wing R.A."/>
            <person name="Cregan P."/>
            <person name="Specht J."/>
            <person name="Grimwood J."/>
            <person name="Rokhsar D."/>
            <person name="Stacey G."/>
            <person name="Shoemaker R.C."/>
            <person name="Jackson S.A."/>
        </authorList>
    </citation>
    <scope>NUCLEOTIDE SEQUENCE</scope>
    <source>
        <strain evidence="8">cv. Williams 82</strain>
        <tissue evidence="7">Callus</tissue>
    </source>
</reference>
<keyword evidence="3" id="KW-0221">Differentiation</keyword>
<dbReference type="EnsemblPlants" id="KRG92122">
    <property type="protein sequence ID" value="KRG92122"/>
    <property type="gene ID" value="GLYMA_20G192400"/>
</dbReference>
<dbReference type="EMBL" id="CM000853">
    <property type="protein sequence ID" value="KRG92122.1"/>
    <property type="molecule type" value="Genomic_DNA"/>
</dbReference>
<keyword evidence="4 6" id="KW-0175">Coiled coil</keyword>
<keyword evidence="5" id="KW-0287">Flowering</keyword>
<dbReference type="OMA" id="IHVAFKQ"/>
<evidence type="ECO:0000313" key="9">
    <source>
        <dbReference type="Proteomes" id="UP000008827"/>
    </source>
</evidence>
<dbReference type="Proteomes" id="UP000008827">
    <property type="component" value="Chromosome 20"/>
</dbReference>
<dbReference type="PANTHER" id="PTHR33405:SF17">
    <property type="entry name" value="PROTEIN FLC EXPRESSOR"/>
    <property type="match status" value="1"/>
</dbReference>
<evidence type="ECO:0000313" key="8">
    <source>
        <dbReference type="EnsemblPlants" id="KRG92122"/>
    </source>
</evidence>
<dbReference type="STRING" id="3847.A0A0R0EPU4"/>
<keyword evidence="2" id="KW-0217">Developmental protein</keyword>
<evidence type="ECO:0000313" key="7">
    <source>
        <dbReference type="EMBL" id="KRG92122.1"/>
    </source>
</evidence>
<sequence>MARLAHSSSSSSSSSSIVAVRALEERIEARHREIQALLTDNQRLARIHVAFKQDLVATQEELCCLSATVVEVKAERDAEVRGIAAMSSELDRVRADILELVAERKELTTQLHAVESELAKASTKAQFVPTIKADIEAMP</sequence>